<dbReference type="InterPro" id="IPR020055">
    <property type="entry name" value="Ribosomal_bL25_short"/>
</dbReference>
<dbReference type="InterPro" id="IPR020056">
    <property type="entry name" value="Rbsml_bL25/Gln-tRNA_synth_N"/>
</dbReference>
<comment type="function">
    <text evidence="5">This is one of the proteins that binds to the 5S RNA in the ribosome where it forms part of the central protuberance.</text>
</comment>
<feature type="domain" description="Large ribosomal subunit protein bL25 L25" evidence="7">
    <location>
        <begin position="8"/>
        <end position="96"/>
    </location>
</feature>
<dbReference type="InterPro" id="IPR011035">
    <property type="entry name" value="Ribosomal_bL25/Gln-tRNA_synth"/>
</dbReference>
<evidence type="ECO:0000313" key="10">
    <source>
        <dbReference type="Proteomes" id="UP000320404"/>
    </source>
</evidence>
<evidence type="ECO:0000256" key="3">
    <source>
        <dbReference type="ARBA" id="ARBA00022980"/>
    </source>
</evidence>
<keyword evidence="3 5" id="KW-0689">Ribosomal protein</keyword>
<dbReference type="NCBIfam" id="NF004130">
    <property type="entry name" value="PRK05618.1-5"/>
    <property type="match status" value="1"/>
</dbReference>
<dbReference type="Pfam" id="PF01386">
    <property type="entry name" value="Ribosomal_L25p"/>
    <property type="match status" value="1"/>
</dbReference>
<evidence type="ECO:0000256" key="4">
    <source>
        <dbReference type="ARBA" id="ARBA00023274"/>
    </source>
</evidence>
<dbReference type="CDD" id="cd00495">
    <property type="entry name" value="Ribosomal_L25_TL5_CTC"/>
    <property type="match status" value="1"/>
</dbReference>
<evidence type="ECO:0000259" key="7">
    <source>
        <dbReference type="Pfam" id="PF01386"/>
    </source>
</evidence>
<dbReference type="Proteomes" id="UP000320404">
    <property type="component" value="Unassembled WGS sequence"/>
</dbReference>
<dbReference type="InterPro" id="IPR020930">
    <property type="entry name" value="Ribosomal_uL5_bac-type"/>
</dbReference>
<comment type="caution">
    <text evidence="9">The sequence shown here is derived from an EMBL/GenBank/DDBJ whole genome shotgun (WGS) entry which is preliminary data.</text>
</comment>
<dbReference type="PANTHER" id="PTHR33284">
    <property type="entry name" value="RIBOSOMAL PROTEIN L25/GLN-TRNA SYNTHETASE, ANTI-CODON-BINDING DOMAIN-CONTAINING PROTEIN"/>
    <property type="match status" value="1"/>
</dbReference>
<feature type="compositionally biased region" description="Low complexity" evidence="6">
    <location>
        <begin position="206"/>
        <end position="216"/>
    </location>
</feature>
<comment type="similarity">
    <text evidence="5">Belongs to the bacterial ribosomal protein bL25 family. CTC subfamily.</text>
</comment>
<organism evidence="9 10">
    <name type="scientific">OM182 bacterium</name>
    <dbReference type="NCBI Taxonomy" id="2510334"/>
    <lineage>
        <taxon>Bacteria</taxon>
        <taxon>Pseudomonadati</taxon>
        <taxon>Pseudomonadota</taxon>
        <taxon>Gammaproteobacteria</taxon>
        <taxon>OMG group</taxon>
        <taxon>OM182 clade</taxon>
    </lineage>
</organism>
<feature type="domain" description="Large ribosomal subunit protein bL25 beta" evidence="8">
    <location>
        <begin position="105"/>
        <end position="195"/>
    </location>
</feature>
<dbReference type="GO" id="GO:0008097">
    <property type="term" value="F:5S rRNA binding"/>
    <property type="evidence" value="ECO:0007669"/>
    <property type="project" value="InterPro"/>
</dbReference>
<feature type="region of interest" description="Disordered" evidence="6">
    <location>
        <begin position="193"/>
        <end position="224"/>
    </location>
</feature>
<protein>
    <recommendedName>
        <fullName evidence="5">Large ribosomal subunit protein bL25</fullName>
    </recommendedName>
    <alternativeName>
        <fullName evidence="5">General stress protein CTC</fullName>
    </alternativeName>
</protein>
<gene>
    <name evidence="5" type="primary">rplY</name>
    <name evidence="5" type="synonym">ctc</name>
    <name evidence="9" type="ORF">EVA69_04250</name>
</gene>
<evidence type="ECO:0000313" key="9">
    <source>
        <dbReference type="EMBL" id="RZO75440.1"/>
    </source>
</evidence>
<dbReference type="EMBL" id="SHAH01000056">
    <property type="protein sequence ID" value="RZO75440.1"/>
    <property type="molecule type" value="Genomic_DNA"/>
</dbReference>
<evidence type="ECO:0000256" key="5">
    <source>
        <dbReference type="HAMAP-Rule" id="MF_01334"/>
    </source>
</evidence>
<dbReference type="SUPFAM" id="SSF50715">
    <property type="entry name" value="Ribosomal protein L25-like"/>
    <property type="match status" value="1"/>
</dbReference>
<sequence length="224" mass="24252">MSADQFELNCSVREDKGKGASRRLRRLDNQIPAILYGGKEEPMSLSIAHDDIFHATENEAFFSHIITLNIGKKKEKAVIKALQRHPAKPFILHADFLRIDEKQAINVKVPLHFINEEKCVGVKIGGGSIRKTLNEIEVSCLPSNLPEYIEVDMLEVDLGTTVHLSDITLPEGVSSVALSHGEDSDLSVAQVVAPRGSDEDVDDAAPEAADNTAAGDDAGDDGDS</sequence>
<evidence type="ECO:0000256" key="2">
    <source>
        <dbReference type="ARBA" id="ARBA00022884"/>
    </source>
</evidence>
<dbReference type="InterPro" id="IPR029751">
    <property type="entry name" value="Ribosomal_L25_dom"/>
</dbReference>
<proteinExistence type="inferred from homology"/>
<dbReference type="Pfam" id="PF14693">
    <property type="entry name" value="Ribosomal_TL5_C"/>
    <property type="match status" value="1"/>
</dbReference>
<dbReference type="NCBIfam" id="NF004128">
    <property type="entry name" value="PRK05618.1-2"/>
    <property type="match status" value="1"/>
</dbReference>
<accession>A0A520RYX1</accession>
<dbReference type="InterPro" id="IPR001021">
    <property type="entry name" value="Ribosomal_bL25_long"/>
</dbReference>
<dbReference type="HAMAP" id="MF_01336">
    <property type="entry name" value="Ribosomal_bL25"/>
    <property type="match status" value="1"/>
</dbReference>
<reference evidence="9 10" key="1">
    <citation type="submission" date="2019-02" db="EMBL/GenBank/DDBJ databases">
        <title>Prokaryotic population dynamics and viral predation in marine succession experiment using metagenomics: the confinement effect.</title>
        <authorList>
            <person name="Haro-Moreno J.M."/>
            <person name="Rodriguez-Valera F."/>
            <person name="Lopez-Perez M."/>
        </authorList>
    </citation>
    <scope>NUCLEOTIDE SEQUENCE [LARGE SCALE GENOMIC DNA]</scope>
    <source>
        <strain evidence="9">MED-G158</strain>
    </source>
</reference>
<dbReference type="AlphaFoldDB" id="A0A520RYX1"/>
<evidence type="ECO:0000256" key="1">
    <source>
        <dbReference type="ARBA" id="ARBA00022730"/>
    </source>
</evidence>
<name>A0A520RYX1_9GAMM</name>
<evidence type="ECO:0000259" key="8">
    <source>
        <dbReference type="Pfam" id="PF14693"/>
    </source>
</evidence>
<dbReference type="GO" id="GO:0022625">
    <property type="term" value="C:cytosolic large ribosomal subunit"/>
    <property type="evidence" value="ECO:0007669"/>
    <property type="project" value="TreeGrafter"/>
</dbReference>
<comment type="subunit">
    <text evidence="5">Part of the 50S ribosomal subunit; part of the 5S rRNA/L5/L18/L25 subcomplex. Contacts the 5S rRNA. Binds to the 5S rRNA independently of L5 and L18.</text>
</comment>
<keyword evidence="1 5" id="KW-0699">rRNA-binding</keyword>
<dbReference type="InterPro" id="IPR037121">
    <property type="entry name" value="Ribosomal_bL25_C"/>
</dbReference>
<dbReference type="NCBIfam" id="TIGR00731">
    <property type="entry name" value="bL25_bact_ctc"/>
    <property type="match status" value="1"/>
</dbReference>
<dbReference type="InterPro" id="IPR020057">
    <property type="entry name" value="Ribosomal_bL25_b-dom"/>
</dbReference>
<dbReference type="GO" id="GO:0006412">
    <property type="term" value="P:translation"/>
    <property type="evidence" value="ECO:0007669"/>
    <property type="project" value="UniProtKB-UniRule"/>
</dbReference>
<keyword evidence="4 5" id="KW-0687">Ribonucleoprotein</keyword>
<dbReference type="GO" id="GO:0003735">
    <property type="term" value="F:structural constituent of ribosome"/>
    <property type="evidence" value="ECO:0007669"/>
    <property type="project" value="InterPro"/>
</dbReference>
<dbReference type="Gene3D" id="2.170.120.20">
    <property type="entry name" value="Ribosomal protein L25, beta domain"/>
    <property type="match status" value="1"/>
</dbReference>
<dbReference type="PANTHER" id="PTHR33284:SF1">
    <property type="entry name" value="RIBOSOMAL PROTEIN L25_GLN-TRNA SYNTHETASE, ANTI-CODON-BINDING DOMAIN-CONTAINING PROTEIN"/>
    <property type="match status" value="1"/>
</dbReference>
<dbReference type="Gene3D" id="2.40.240.10">
    <property type="entry name" value="Ribosomal Protein L25, Chain P"/>
    <property type="match status" value="1"/>
</dbReference>
<keyword evidence="2 5" id="KW-0694">RNA-binding</keyword>
<evidence type="ECO:0000256" key="6">
    <source>
        <dbReference type="SAM" id="MobiDB-lite"/>
    </source>
</evidence>
<dbReference type="NCBIfam" id="NF004612">
    <property type="entry name" value="PRK05943.1"/>
    <property type="match status" value="1"/>
</dbReference>
<dbReference type="HAMAP" id="MF_01334">
    <property type="entry name" value="Ribosomal_bL25_CTC"/>
    <property type="match status" value="1"/>
</dbReference>